<keyword evidence="22" id="KW-1185">Reference proteome</keyword>
<dbReference type="STRING" id="71451.RV07_GL001070"/>
<keyword evidence="9" id="KW-0762">Sugar transport</keyword>
<feature type="transmembrane region" description="Helical" evidence="16">
    <location>
        <begin position="62"/>
        <end position="80"/>
    </location>
</feature>
<evidence type="ECO:0000256" key="3">
    <source>
        <dbReference type="ARBA" id="ARBA00004651"/>
    </source>
</evidence>
<evidence type="ECO:0000256" key="13">
    <source>
        <dbReference type="ARBA" id="ARBA00022989"/>
    </source>
</evidence>
<dbReference type="SUPFAM" id="SSF52794">
    <property type="entry name" value="PTS system IIB component-like"/>
    <property type="match status" value="1"/>
</dbReference>
<feature type="transmembrane region" description="Helical" evidence="16">
    <location>
        <begin position="319"/>
        <end position="341"/>
    </location>
</feature>
<keyword evidence="7" id="KW-1003">Cell membrane</keyword>
<dbReference type="Proteomes" id="UP000013783">
    <property type="component" value="Unassembled WGS sequence"/>
</dbReference>
<keyword evidence="14 16" id="KW-0472">Membrane</keyword>
<feature type="domain" description="PTS EIIB type-2" evidence="17">
    <location>
        <begin position="393"/>
        <end position="487"/>
    </location>
</feature>
<dbReference type="PROSITE" id="PS51104">
    <property type="entry name" value="PTS_EIIC_TYPE_2"/>
    <property type="match status" value="1"/>
</dbReference>
<evidence type="ECO:0000313" key="21">
    <source>
        <dbReference type="Proteomes" id="UP000013783"/>
    </source>
</evidence>
<dbReference type="EC" id="2.7.1.197" evidence="4"/>
<evidence type="ECO:0000259" key="17">
    <source>
        <dbReference type="PROSITE" id="PS51099"/>
    </source>
</evidence>
<evidence type="ECO:0000256" key="1">
    <source>
        <dbReference type="ARBA" id="ARBA00001655"/>
    </source>
</evidence>
<accession>R2P959</accession>
<keyword evidence="8" id="KW-0597">Phosphoprotein</keyword>
<evidence type="ECO:0000256" key="2">
    <source>
        <dbReference type="ARBA" id="ARBA00002434"/>
    </source>
</evidence>
<dbReference type="InterPro" id="IPR013011">
    <property type="entry name" value="PTS_EIIB_2"/>
</dbReference>
<comment type="caution">
    <text evidence="19">The sequence shown here is derived from an EMBL/GenBank/DDBJ whole genome shotgun (WGS) entry which is preliminary data.</text>
</comment>
<keyword evidence="6" id="KW-0813">Transport</keyword>
<dbReference type="OrthoDB" id="3239954at2"/>
<gene>
    <name evidence="20" type="ORF">I585_00779</name>
    <name evidence="19" type="ORF">UAI_00848</name>
</gene>
<dbReference type="InterPro" id="IPR036095">
    <property type="entry name" value="PTS_EIIB-like_sf"/>
</dbReference>
<comment type="function">
    <text evidence="2">The phosphoenolpyruvate-dependent sugar phosphotransferase system (sugar PTS), a major carbohydrate active transport system, catalyzes the phosphorylation of incoming sugar substrates concomitantly with their translocation across the cell membrane. The enzyme II CmtAB PTS system is involved in D-mannitol transport.</text>
</comment>
<dbReference type="InterPro" id="IPR003352">
    <property type="entry name" value="PTS_EIIC"/>
</dbReference>
<name>R2P959_9ENTE</name>
<evidence type="ECO:0000313" key="19">
    <source>
        <dbReference type="EMBL" id="EOH80807.1"/>
    </source>
</evidence>
<dbReference type="InterPro" id="IPR013014">
    <property type="entry name" value="PTS_EIIC_2"/>
</dbReference>
<evidence type="ECO:0000256" key="12">
    <source>
        <dbReference type="ARBA" id="ARBA00022692"/>
    </source>
</evidence>
<dbReference type="EMBL" id="AJAK01000007">
    <property type="protein sequence ID" value="EOH80807.1"/>
    <property type="molecule type" value="Genomic_DNA"/>
</dbReference>
<evidence type="ECO:0000313" key="20">
    <source>
        <dbReference type="EMBL" id="EOT69316.1"/>
    </source>
</evidence>
<dbReference type="GO" id="GO:0022872">
    <property type="term" value="F:protein-N(PI)-phosphohistidine-mannitol phosphotransferase system transmembrane transporter activity"/>
    <property type="evidence" value="ECO:0007669"/>
    <property type="project" value="InterPro"/>
</dbReference>
<feature type="domain" description="PTS EIIC type-2" evidence="18">
    <location>
        <begin position="19"/>
        <end position="348"/>
    </location>
</feature>
<dbReference type="InterPro" id="IPR003501">
    <property type="entry name" value="PTS_EIIB_2/3"/>
</dbReference>
<evidence type="ECO:0000313" key="22">
    <source>
        <dbReference type="Proteomes" id="UP000014148"/>
    </source>
</evidence>
<comment type="catalytic activity">
    <reaction evidence="1">
        <text>D-mannitol(out) + N(pros)-phospho-L-histidyl-[protein] = D-mannitol 1-phosphate(in) + L-histidyl-[protein]</text>
        <dbReference type="Rhea" id="RHEA:33363"/>
        <dbReference type="Rhea" id="RHEA-COMP:9745"/>
        <dbReference type="Rhea" id="RHEA-COMP:9746"/>
        <dbReference type="ChEBI" id="CHEBI:16899"/>
        <dbReference type="ChEBI" id="CHEBI:29979"/>
        <dbReference type="ChEBI" id="CHEBI:61381"/>
        <dbReference type="ChEBI" id="CHEBI:64837"/>
        <dbReference type="EC" id="2.7.1.197"/>
    </reaction>
</comment>
<evidence type="ECO:0000256" key="8">
    <source>
        <dbReference type="ARBA" id="ARBA00022553"/>
    </source>
</evidence>
<dbReference type="Gene3D" id="3.40.50.2300">
    <property type="match status" value="1"/>
</dbReference>
<evidence type="ECO:0000256" key="14">
    <source>
        <dbReference type="ARBA" id="ARBA00023136"/>
    </source>
</evidence>
<dbReference type="PANTHER" id="PTHR30181">
    <property type="entry name" value="MANNITOL PERMEASE IIC COMPONENT"/>
    <property type="match status" value="1"/>
</dbReference>
<dbReference type="CDD" id="cd05567">
    <property type="entry name" value="PTS_IIB_mannitol"/>
    <property type="match status" value="1"/>
</dbReference>
<keyword evidence="12 16" id="KW-0812">Transmembrane</keyword>
<dbReference type="PROSITE" id="PS51099">
    <property type="entry name" value="PTS_EIIB_TYPE_2"/>
    <property type="match status" value="1"/>
</dbReference>
<dbReference type="eggNOG" id="COG2213">
    <property type="taxonomic scope" value="Bacteria"/>
</dbReference>
<feature type="transmembrane region" description="Helical" evidence="16">
    <location>
        <begin position="180"/>
        <end position="200"/>
    </location>
</feature>
<dbReference type="InterPro" id="IPR050893">
    <property type="entry name" value="Sugar_PTS"/>
</dbReference>
<feature type="transmembrane region" description="Helical" evidence="16">
    <location>
        <begin position="86"/>
        <end position="118"/>
    </location>
</feature>
<feature type="transmembrane region" description="Helical" evidence="16">
    <location>
        <begin position="139"/>
        <end position="168"/>
    </location>
</feature>
<evidence type="ECO:0000256" key="9">
    <source>
        <dbReference type="ARBA" id="ARBA00022597"/>
    </source>
</evidence>
<dbReference type="GO" id="GO:0090563">
    <property type="term" value="F:protein-phosphocysteine-sugar phosphotransferase activity"/>
    <property type="evidence" value="ECO:0007669"/>
    <property type="project" value="TreeGrafter"/>
</dbReference>
<dbReference type="RefSeq" id="WP_010739724.1">
    <property type="nucleotide sequence ID" value="NZ_KB946249.1"/>
</dbReference>
<feature type="transmembrane region" description="Helical" evidence="16">
    <location>
        <begin position="254"/>
        <end position="272"/>
    </location>
</feature>
<dbReference type="Pfam" id="PF02378">
    <property type="entry name" value="PTS_EIIC"/>
    <property type="match status" value="1"/>
</dbReference>
<proteinExistence type="predicted"/>
<dbReference type="InterPro" id="IPR029503">
    <property type="entry name" value="PTS_EIIB_mannitol"/>
</dbReference>
<dbReference type="AlphaFoldDB" id="R2P959"/>
<evidence type="ECO:0000256" key="16">
    <source>
        <dbReference type="SAM" id="Phobius"/>
    </source>
</evidence>
<keyword evidence="10" id="KW-0808">Transferase</keyword>
<dbReference type="EMBL" id="ASWA01000002">
    <property type="protein sequence ID" value="EOT69316.1"/>
    <property type="molecule type" value="Genomic_DNA"/>
</dbReference>
<protein>
    <recommendedName>
        <fullName evidence="5">PTS system mannitol-specific EIICB component</fullName>
        <ecNumber evidence="4">2.7.1.197</ecNumber>
    </recommendedName>
    <alternativeName>
        <fullName evidence="15">EIICB-Mtl</fullName>
    </alternativeName>
</protein>
<evidence type="ECO:0000256" key="11">
    <source>
        <dbReference type="ARBA" id="ARBA00022683"/>
    </source>
</evidence>
<reference evidence="20 22" key="2">
    <citation type="submission" date="2013-03" db="EMBL/GenBank/DDBJ databases">
        <title>The Genome Sequence of Enterococcus malodoratus ATCC_43197 (PacBio/Illumina hybrid assembly).</title>
        <authorList>
            <consortium name="The Broad Institute Genomics Platform"/>
            <consortium name="The Broad Institute Genome Sequencing Center for Infectious Disease"/>
            <person name="Earl A."/>
            <person name="Russ C."/>
            <person name="Gilmore M."/>
            <person name="Surin D."/>
            <person name="Walker B."/>
            <person name="Young S."/>
            <person name="Zeng Q."/>
            <person name="Gargeya S."/>
            <person name="Fitzgerald M."/>
            <person name="Haas B."/>
            <person name="Abouelleil A."/>
            <person name="Allen A.W."/>
            <person name="Alvarado L."/>
            <person name="Arachchi H.M."/>
            <person name="Berlin A.M."/>
            <person name="Chapman S.B."/>
            <person name="Gainer-Dewar J."/>
            <person name="Goldberg J."/>
            <person name="Griggs A."/>
            <person name="Gujja S."/>
            <person name="Hansen M."/>
            <person name="Howarth C."/>
            <person name="Imamovic A."/>
            <person name="Ireland A."/>
            <person name="Larimer J."/>
            <person name="McCowan C."/>
            <person name="Murphy C."/>
            <person name="Pearson M."/>
            <person name="Poon T.W."/>
            <person name="Priest M."/>
            <person name="Roberts A."/>
            <person name="Saif S."/>
            <person name="Shea T."/>
            <person name="Sisk P."/>
            <person name="Sykes S."/>
            <person name="Wortman J."/>
            <person name="Nusbaum C."/>
            <person name="Birren B."/>
        </authorList>
    </citation>
    <scope>NUCLEOTIDE SEQUENCE [LARGE SCALE GENOMIC DNA]</scope>
    <source>
        <strain evidence="20 22">ATCC 43197</strain>
    </source>
</reference>
<reference evidence="19 21" key="1">
    <citation type="submission" date="2013-02" db="EMBL/GenBank/DDBJ databases">
        <title>The Genome Sequence of Enterococcus malodoratus ATCC_43197.</title>
        <authorList>
            <consortium name="The Broad Institute Genome Sequencing Platform"/>
            <consortium name="The Broad Institute Genome Sequencing Center for Infectious Disease"/>
            <person name="Earl A.M."/>
            <person name="Gilmore M.S."/>
            <person name="Lebreton F."/>
            <person name="Walker B."/>
            <person name="Young S.K."/>
            <person name="Zeng Q."/>
            <person name="Gargeya S."/>
            <person name="Fitzgerald M."/>
            <person name="Haas B."/>
            <person name="Abouelleil A."/>
            <person name="Alvarado L."/>
            <person name="Arachchi H.M."/>
            <person name="Berlin A.M."/>
            <person name="Chapman S.B."/>
            <person name="Dewar J."/>
            <person name="Goldberg J."/>
            <person name="Griggs A."/>
            <person name="Gujja S."/>
            <person name="Hansen M."/>
            <person name="Howarth C."/>
            <person name="Imamovic A."/>
            <person name="Larimer J."/>
            <person name="McCowan C."/>
            <person name="Murphy C."/>
            <person name="Neiman D."/>
            <person name="Pearson M."/>
            <person name="Priest M."/>
            <person name="Roberts A."/>
            <person name="Saif S."/>
            <person name="Shea T."/>
            <person name="Sisk P."/>
            <person name="Sykes S."/>
            <person name="Wortman J."/>
            <person name="Nusbaum C."/>
            <person name="Birren B."/>
        </authorList>
    </citation>
    <scope>NUCLEOTIDE SEQUENCE [LARGE SCALE GENOMIC DNA]</scope>
    <source>
        <strain evidence="19 21">ATCC 43197</strain>
    </source>
</reference>
<comment type="subcellular location">
    <subcellularLocation>
        <location evidence="3">Cell membrane</location>
        <topology evidence="3">Multi-pass membrane protein</topology>
    </subcellularLocation>
</comment>
<dbReference type="PANTHER" id="PTHR30181:SF2">
    <property type="entry name" value="PTS SYSTEM MANNITOL-SPECIFIC EIICBA COMPONENT"/>
    <property type="match status" value="1"/>
</dbReference>
<evidence type="ECO:0000256" key="5">
    <source>
        <dbReference type="ARBA" id="ARBA00021825"/>
    </source>
</evidence>
<dbReference type="PATRIC" id="fig|1158601.3.peg.820"/>
<evidence type="ECO:0000256" key="4">
    <source>
        <dbReference type="ARBA" id="ARBA00011909"/>
    </source>
</evidence>
<evidence type="ECO:0000256" key="10">
    <source>
        <dbReference type="ARBA" id="ARBA00022679"/>
    </source>
</evidence>
<dbReference type="GO" id="GO:0005886">
    <property type="term" value="C:plasma membrane"/>
    <property type="evidence" value="ECO:0007669"/>
    <property type="project" value="UniProtKB-SubCell"/>
</dbReference>
<keyword evidence="13 16" id="KW-1133">Transmembrane helix</keyword>
<dbReference type="Proteomes" id="UP000014148">
    <property type="component" value="Unassembled WGS sequence"/>
</dbReference>
<sequence length="487" mass="51639">MDFQQPANANSWRAKIQRMGGFLSSMVMPNIGVFIAWGLMAAFFIPTGWTPNKHLNELVPPILNYLLPILIGYTGGYNVYGKRGGAIGALATMGVVVGADITMLIGGMIMGPIGAILMKKIDELFKGKVKPGLEMLVDNFSLGFLGFAIALVGFVAVEPIFAVILSFISGGVDWLMARNLIPLTSIFVQPAQVLFLNNAVNHGIMIPLGTQQVLETGKSLLFLVEANGGAWVGLLIAFSMFGTGMAKKSAPASMLIQFLGGIGEVAFPYAMIKPITILAPIAGNMTALAIGQLFGGGTVGAVSPGSFLALLMMTPRGNFIVNIAMYASAVLVSFLVGAFFLKLSLKKDLAAEAEAESELALAGADGSTVEAFETAVPEPIVTENVVPTGKMIRNVIIACDAGMGSSAMGASMLSTKARKNMLEVTVKNVSVDSIPDNADLIITNEILLERVKGLTSDRQVPILTIKNFLDNSEYDRFIKFIKETNGE</sequence>
<feature type="transmembrane region" description="Helical" evidence="16">
    <location>
        <begin position="31"/>
        <end position="50"/>
    </location>
</feature>
<feature type="transmembrane region" description="Helical" evidence="16">
    <location>
        <begin position="220"/>
        <end position="242"/>
    </location>
</feature>
<feature type="transmembrane region" description="Helical" evidence="16">
    <location>
        <begin position="293"/>
        <end position="313"/>
    </location>
</feature>
<dbReference type="GO" id="GO:0009401">
    <property type="term" value="P:phosphoenolpyruvate-dependent sugar phosphotransferase system"/>
    <property type="evidence" value="ECO:0007669"/>
    <property type="project" value="UniProtKB-KW"/>
</dbReference>
<organism evidence="19 21">
    <name type="scientific">Enterococcus malodoratus ATCC 43197</name>
    <dbReference type="NCBI Taxonomy" id="1158601"/>
    <lineage>
        <taxon>Bacteria</taxon>
        <taxon>Bacillati</taxon>
        <taxon>Bacillota</taxon>
        <taxon>Bacilli</taxon>
        <taxon>Lactobacillales</taxon>
        <taxon>Enterococcaceae</taxon>
        <taxon>Enterococcus</taxon>
    </lineage>
</organism>
<dbReference type="Pfam" id="PF02302">
    <property type="entry name" value="PTS_IIB"/>
    <property type="match status" value="1"/>
</dbReference>
<keyword evidence="11" id="KW-0598">Phosphotransferase system</keyword>
<evidence type="ECO:0000256" key="7">
    <source>
        <dbReference type="ARBA" id="ARBA00022475"/>
    </source>
</evidence>
<evidence type="ECO:0000256" key="15">
    <source>
        <dbReference type="ARBA" id="ARBA00033349"/>
    </source>
</evidence>
<evidence type="ECO:0000259" key="18">
    <source>
        <dbReference type="PROSITE" id="PS51104"/>
    </source>
</evidence>
<evidence type="ECO:0000256" key="6">
    <source>
        <dbReference type="ARBA" id="ARBA00022448"/>
    </source>
</evidence>